<accession>A0ABM9G2G7</accession>
<evidence type="ECO:0000313" key="2">
    <source>
        <dbReference type="EMBL" id="CAH8245803.1"/>
    </source>
</evidence>
<dbReference type="Proteomes" id="UP001154322">
    <property type="component" value="Unassembled WGS sequence"/>
</dbReference>
<comment type="caution">
    <text evidence="2">The sequence shown here is derived from an EMBL/GenBank/DDBJ whole genome shotgun (WGS) entry which is preliminary data.</text>
</comment>
<evidence type="ECO:0008006" key="4">
    <source>
        <dbReference type="Google" id="ProtNLM"/>
    </source>
</evidence>
<feature type="transmembrane region" description="Helical" evidence="1">
    <location>
        <begin position="40"/>
        <end position="65"/>
    </location>
</feature>
<reference evidence="2" key="1">
    <citation type="submission" date="2022-06" db="EMBL/GenBank/DDBJ databases">
        <authorList>
            <person name="Dietemann V."/>
            <person name="Ory F."/>
            <person name="Dainat B."/>
            <person name="Oberhansli S."/>
        </authorList>
    </citation>
    <scope>NUCLEOTIDE SEQUENCE</scope>
    <source>
        <strain evidence="2">Ena-SAMPLE-TAB-26-04-2022-14:26:32:270-5432</strain>
    </source>
</reference>
<dbReference type="EMBL" id="CALYLO010000004">
    <property type="protein sequence ID" value="CAH8245803.1"/>
    <property type="molecule type" value="Genomic_DNA"/>
</dbReference>
<protein>
    <recommendedName>
        <fullName evidence="4">ABC transmembrane type-1 domain-containing protein</fullName>
    </recommendedName>
</protein>
<evidence type="ECO:0000256" key="1">
    <source>
        <dbReference type="SAM" id="Phobius"/>
    </source>
</evidence>
<keyword evidence="1" id="KW-0472">Membrane</keyword>
<gene>
    <name evidence="2" type="ORF">WJ0W_003038</name>
</gene>
<evidence type="ECO:0000313" key="3">
    <source>
        <dbReference type="Proteomes" id="UP001154322"/>
    </source>
</evidence>
<sequence>MTFPLLLPIHFYVAIITTIGSFQIFDSAGAGMNICLKHKTAIYVLLVILGILFFFPFAMVILGLLQKVEKATADPLFWIPTNPTHGAEHREGRFPQRYLRRKRRGQMLRHGKQRSVLDERRPVAGHPVSRTEMADALADLPDDACGAVTQGERPLQICPRMPRPTTTTRSLTKEGNFGIEMAGAAISFVPTFLIFVFFQRYFTEGTGMYGIKS</sequence>
<feature type="transmembrane region" description="Helical" evidence="1">
    <location>
        <begin position="6"/>
        <end position="28"/>
    </location>
</feature>
<keyword evidence="3" id="KW-1185">Reference proteome</keyword>
<feature type="transmembrane region" description="Helical" evidence="1">
    <location>
        <begin position="177"/>
        <end position="198"/>
    </location>
</feature>
<name>A0ABM9G2G7_9BACL</name>
<keyword evidence="1" id="KW-1133">Transmembrane helix</keyword>
<organism evidence="2 3">
    <name type="scientific">Paenibacillus melissococcoides</name>
    <dbReference type="NCBI Taxonomy" id="2912268"/>
    <lineage>
        <taxon>Bacteria</taxon>
        <taxon>Bacillati</taxon>
        <taxon>Bacillota</taxon>
        <taxon>Bacilli</taxon>
        <taxon>Bacillales</taxon>
        <taxon>Paenibacillaceae</taxon>
        <taxon>Paenibacillus</taxon>
    </lineage>
</organism>
<proteinExistence type="predicted"/>
<keyword evidence="1" id="KW-0812">Transmembrane</keyword>